<dbReference type="Pfam" id="PF07014">
    <property type="entry name" value="Hs1pro-1_C"/>
    <property type="match status" value="1"/>
</dbReference>
<dbReference type="Pfam" id="PF07231">
    <property type="entry name" value="Hs1pro-1_N"/>
    <property type="match status" value="1"/>
</dbReference>
<dbReference type="OrthoDB" id="188455at2759"/>
<dbReference type="GO" id="GO:0019441">
    <property type="term" value="P:L-tryptophan catabolic process to kynurenine"/>
    <property type="evidence" value="ECO:0007669"/>
    <property type="project" value="InterPro"/>
</dbReference>
<dbReference type="InterPro" id="IPR038759">
    <property type="entry name" value="HSPRO1/HSPRO2"/>
</dbReference>
<protein>
    <submittedName>
        <fullName evidence="1">Putative nematode resistance protein-like HSPRO1</fullName>
    </submittedName>
</protein>
<dbReference type="InterPro" id="IPR009869">
    <property type="entry name" value="HSPRO1_N"/>
</dbReference>
<dbReference type="Gene3D" id="1.20.58.480">
    <property type="match status" value="1"/>
</dbReference>
<keyword evidence="2" id="KW-1185">Reference proteome</keyword>
<dbReference type="GO" id="GO:0020037">
    <property type="term" value="F:heme binding"/>
    <property type="evidence" value="ECO:0007669"/>
    <property type="project" value="InterPro"/>
</dbReference>
<dbReference type="Proteomes" id="UP000447434">
    <property type="component" value="Chromosome 10"/>
</dbReference>
<organism evidence="1 2">
    <name type="scientific">Lupinus albus</name>
    <name type="common">White lupine</name>
    <name type="synonym">Lupinus termis</name>
    <dbReference type="NCBI Taxonomy" id="3870"/>
    <lineage>
        <taxon>Eukaryota</taxon>
        <taxon>Viridiplantae</taxon>
        <taxon>Streptophyta</taxon>
        <taxon>Embryophyta</taxon>
        <taxon>Tracheophyta</taxon>
        <taxon>Spermatophyta</taxon>
        <taxon>Magnoliopsida</taxon>
        <taxon>eudicotyledons</taxon>
        <taxon>Gunneridae</taxon>
        <taxon>Pentapetalae</taxon>
        <taxon>rosids</taxon>
        <taxon>fabids</taxon>
        <taxon>Fabales</taxon>
        <taxon>Fabaceae</taxon>
        <taxon>Papilionoideae</taxon>
        <taxon>50 kb inversion clade</taxon>
        <taxon>genistoids sensu lato</taxon>
        <taxon>core genistoids</taxon>
        <taxon>Genisteae</taxon>
        <taxon>Lupinus</taxon>
    </lineage>
</organism>
<name>A0A6A5NXA5_LUPAL</name>
<sequence>MVDLNWKSKIVNSNIPTKSSKISLSDTPIPKLLPLPNFQQPIKNDISPASSKVCSAYDNYLRLPQLRKLWASNDFPNWTNEPVLKPAFHSLEITFRFIWTVLSDPRPYLNRREFTRRLESLATSQVQIIAMLCEDEEQNSEPRGTAPVINGNSFGDSRSYSEASFLSRLATWHKSRNVAQRILFSIEREMSRCSYTLGLGEANFNGKPILRYDAVCKPNELHALETTSFDHVENYENITLQSTHQILESWSRVSRVLLERVIDSIDCRKFEEASMDCHAVERIWKLLAEVEDLHLMIDPDDFLKLKKELGIRPCGETVPFCLRSNELVEMANMCKDLRKKVPMILEVEVDLKGGPGMVEAAMKVYAEKRSEFEKVHVLQAMQAIETAMKSFFYAYKQVVAVVMGSAEANGNRFDSLTHIFLQPTYFPSLDAAKTFLGYYWDNNNN</sequence>
<comment type="caution">
    <text evidence="1">The sequence shown here is derived from an EMBL/GenBank/DDBJ whole genome shotgun (WGS) entry which is preliminary data.</text>
</comment>
<accession>A0A6A5NXA5</accession>
<dbReference type="InterPro" id="IPR037217">
    <property type="entry name" value="Trp/Indoleamine_2_3_dOase-like"/>
</dbReference>
<evidence type="ECO:0000313" key="2">
    <source>
        <dbReference type="Proteomes" id="UP000447434"/>
    </source>
</evidence>
<dbReference type="SUPFAM" id="SSF140959">
    <property type="entry name" value="Indolic compounds 2,3-dioxygenase-like"/>
    <property type="match status" value="1"/>
</dbReference>
<dbReference type="PANTHER" id="PTHR34795">
    <property type="entry name" value="NEMATODE RESISTANCE PROTEIN-LIKE HSPRO1"/>
    <property type="match status" value="1"/>
</dbReference>
<dbReference type="GO" id="GO:0006952">
    <property type="term" value="P:defense response"/>
    <property type="evidence" value="ECO:0007669"/>
    <property type="project" value="InterPro"/>
</dbReference>
<dbReference type="PANTHER" id="PTHR34795:SF2">
    <property type="entry name" value="NEMATODE RESISTANCE HSPRO2-LIKE PROTEIN"/>
    <property type="match status" value="1"/>
</dbReference>
<gene>
    <name evidence="1" type="ORF">Lalb_Chr10g0105071</name>
</gene>
<reference evidence="2" key="1">
    <citation type="journal article" date="2020" name="Nat. Commun.">
        <title>Genome sequence of the cluster root forming white lupin.</title>
        <authorList>
            <person name="Hufnagel B."/>
            <person name="Marques A."/>
            <person name="Soriano A."/>
            <person name="Marques L."/>
            <person name="Divol F."/>
            <person name="Doumas P."/>
            <person name="Sallet E."/>
            <person name="Mancinotti D."/>
            <person name="Carrere S."/>
            <person name="Marande W."/>
            <person name="Arribat S."/>
            <person name="Keller J."/>
            <person name="Huneau C."/>
            <person name="Blein T."/>
            <person name="Aime D."/>
            <person name="Laguerre M."/>
            <person name="Taylor J."/>
            <person name="Schubert V."/>
            <person name="Nelson M."/>
            <person name="Geu-Flores F."/>
            <person name="Crespi M."/>
            <person name="Gallardo-Guerrero K."/>
            <person name="Delaux P.-M."/>
            <person name="Salse J."/>
            <person name="Berges H."/>
            <person name="Guyot R."/>
            <person name="Gouzy J."/>
            <person name="Peret B."/>
        </authorList>
    </citation>
    <scope>NUCLEOTIDE SEQUENCE [LARGE SCALE GENOMIC DNA]</scope>
    <source>
        <strain evidence="2">cv. Amiga</strain>
    </source>
</reference>
<dbReference type="InterPro" id="IPR009743">
    <property type="entry name" value="Hs1pro-1_C"/>
</dbReference>
<dbReference type="AlphaFoldDB" id="A0A6A5NXA5"/>
<proteinExistence type="predicted"/>
<dbReference type="GO" id="GO:0046872">
    <property type="term" value="F:metal ion binding"/>
    <property type="evidence" value="ECO:0007669"/>
    <property type="project" value="InterPro"/>
</dbReference>
<dbReference type="EMBL" id="WOCE01000010">
    <property type="protein sequence ID" value="KAE9606169.1"/>
    <property type="molecule type" value="Genomic_DNA"/>
</dbReference>
<evidence type="ECO:0000313" key="1">
    <source>
        <dbReference type="EMBL" id="KAE9606169.1"/>
    </source>
</evidence>